<evidence type="ECO:0000313" key="8">
    <source>
        <dbReference type="EMBL" id="KFM68874.1"/>
    </source>
</evidence>
<evidence type="ECO:0000256" key="4">
    <source>
        <dbReference type="ARBA" id="ARBA00022889"/>
    </source>
</evidence>
<dbReference type="OrthoDB" id="6114058at2759"/>
<evidence type="ECO:0000256" key="6">
    <source>
        <dbReference type="ARBA" id="ARBA00023136"/>
    </source>
</evidence>
<dbReference type="PANTHER" id="PTHR12316:SF17">
    <property type="entry name" value="NINJURIN C, ISOFORM D"/>
    <property type="match status" value="1"/>
</dbReference>
<protein>
    <submittedName>
        <fullName evidence="8">Ninjurin-2</fullName>
    </submittedName>
</protein>
<organism evidence="8 9">
    <name type="scientific">Stegodyphus mimosarum</name>
    <name type="common">African social velvet spider</name>
    <dbReference type="NCBI Taxonomy" id="407821"/>
    <lineage>
        <taxon>Eukaryota</taxon>
        <taxon>Metazoa</taxon>
        <taxon>Ecdysozoa</taxon>
        <taxon>Arthropoda</taxon>
        <taxon>Chelicerata</taxon>
        <taxon>Arachnida</taxon>
        <taxon>Araneae</taxon>
        <taxon>Araneomorphae</taxon>
        <taxon>Entelegynae</taxon>
        <taxon>Eresoidea</taxon>
        <taxon>Eresidae</taxon>
        <taxon>Stegodyphus</taxon>
    </lineage>
</organism>
<keyword evidence="4" id="KW-0130">Cell adhesion</keyword>
<dbReference type="InterPro" id="IPR007007">
    <property type="entry name" value="Ninjurin"/>
</dbReference>
<feature type="transmembrane region" description="Helical" evidence="7">
    <location>
        <begin position="123"/>
        <end position="144"/>
    </location>
</feature>
<evidence type="ECO:0000256" key="5">
    <source>
        <dbReference type="ARBA" id="ARBA00022989"/>
    </source>
</evidence>
<evidence type="ECO:0000256" key="7">
    <source>
        <dbReference type="SAM" id="Phobius"/>
    </source>
</evidence>
<evidence type="ECO:0000256" key="3">
    <source>
        <dbReference type="ARBA" id="ARBA00022692"/>
    </source>
</evidence>
<evidence type="ECO:0000313" key="9">
    <source>
        <dbReference type="Proteomes" id="UP000054359"/>
    </source>
</evidence>
<gene>
    <name evidence="8" type="ORF">X975_02430</name>
</gene>
<proteinExistence type="inferred from homology"/>
<dbReference type="EMBL" id="KK116826">
    <property type="protein sequence ID" value="KFM68874.1"/>
    <property type="molecule type" value="Genomic_DNA"/>
</dbReference>
<dbReference type="Pfam" id="PF04923">
    <property type="entry name" value="Ninjurin"/>
    <property type="match status" value="1"/>
</dbReference>
<keyword evidence="6 7" id="KW-0472">Membrane</keyword>
<evidence type="ECO:0000256" key="1">
    <source>
        <dbReference type="ARBA" id="ARBA00004141"/>
    </source>
</evidence>
<reference evidence="8 9" key="1">
    <citation type="submission" date="2013-11" db="EMBL/GenBank/DDBJ databases">
        <title>Genome sequencing of Stegodyphus mimosarum.</title>
        <authorList>
            <person name="Bechsgaard J."/>
        </authorList>
    </citation>
    <scope>NUCLEOTIDE SEQUENCE [LARGE SCALE GENOMIC DNA]</scope>
</reference>
<feature type="transmembrane region" description="Helical" evidence="7">
    <location>
        <begin position="164"/>
        <end position="183"/>
    </location>
</feature>
<name>A0A087TUT5_STEMI</name>
<dbReference type="OMA" id="FTANCEQ"/>
<comment type="subcellular location">
    <subcellularLocation>
        <location evidence="1">Membrane</location>
        <topology evidence="1">Multi-pass membrane protein</topology>
    </subcellularLocation>
</comment>
<keyword evidence="9" id="KW-1185">Reference proteome</keyword>
<feature type="non-terminal residue" evidence="8">
    <location>
        <position position="222"/>
    </location>
</feature>
<dbReference type="GO" id="GO:0007155">
    <property type="term" value="P:cell adhesion"/>
    <property type="evidence" value="ECO:0007669"/>
    <property type="project" value="UniProtKB-KW"/>
</dbReference>
<dbReference type="GO" id="GO:0042246">
    <property type="term" value="P:tissue regeneration"/>
    <property type="evidence" value="ECO:0007669"/>
    <property type="project" value="InterPro"/>
</dbReference>
<accession>A0A087TUT5</accession>
<dbReference type="Proteomes" id="UP000054359">
    <property type="component" value="Unassembled WGS sequence"/>
</dbReference>
<sequence length="222" mass="24532">MSQTMNRSTSNPADDASFNCIEEMKELFMDPALRKMKDVETKKGRSRCSSNLSSSLKIEPSLASVEENVKVVDPTFSTAGSHLMTRRITIAGGFLDIALFTANCEQLKFVLELGYFDIYYKHVLGLLITSLVLQLLVGLTMFLLGCQVIKSASDETYSNFLNHTTMGLVALITIVNIFISTFGPKGTVMARCLGAFAYPNTSGPMWMSYLNATRNYMIKGVI</sequence>
<keyword evidence="3 7" id="KW-0812">Transmembrane</keyword>
<dbReference type="AlphaFoldDB" id="A0A087TUT5"/>
<keyword evidence="5 7" id="KW-1133">Transmembrane helix</keyword>
<dbReference type="GO" id="GO:0016020">
    <property type="term" value="C:membrane"/>
    <property type="evidence" value="ECO:0007669"/>
    <property type="project" value="UniProtKB-SubCell"/>
</dbReference>
<comment type="similarity">
    <text evidence="2">Belongs to the ninjurin family.</text>
</comment>
<evidence type="ECO:0000256" key="2">
    <source>
        <dbReference type="ARBA" id="ARBA00008141"/>
    </source>
</evidence>
<dbReference type="PANTHER" id="PTHR12316">
    <property type="entry name" value="NINJURIN-RELATED"/>
    <property type="match status" value="1"/>
</dbReference>